<protein>
    <submittedName>
        <fullName evidence="3">ComF family protein</fullName>
    </submittedName>
</protein>
<evidence type="ECO:0000313" key="4">
    <source>
        <dbReference type="Proteomes" id="UP000275473"/>
    </source>
</evidence>
<gene>
    <name evidence="3" type="ORF">EEX84_15720</name>
</gene>
<dbReference type="InterPro" id="IPR051910">
    <property type="entry name" value="ComF/GntX_DNA_util-trans"/>
</dbReference>
<name>A0A3M8P483_9BACL</name>
<comment type="caution">
    <text evidence="3">The sequence shown here is derived from an EMBL/GenBank/DDBJ whole genome shotgun (WGS) entry which is preliminary data.</text>
</comment>
<evidence type="ECO:0000313" key="3">
    <source>
        <dbReference type="EMBL" id="RNF38211.1"/>
    </source>
</evidence>
<dbReference type="CDD" id="cd06223">
    <property type="entry name" value="PRTases_typeI"/>
    <property type="match status" value="1"/>
</dbReference>
<dbReference type="EMBL" id="RIAX01000020">
    <property type="protein sequence ID" value="RNF38211.1"/>
    <property type="molecule type" value="Genomic_DNA"/>
</dbReference>
<dbReference type="PANTHER" id="PTHR47505">
    <property type="entry name" value="DNA UTILIZATION PROTEIN YHGH"/>
    <property type="match status" value="1"/>
</dbReference>
<dbReference type="Gene3D" id="3.40.50.2020">
    <property type="match status" value="1"/>
</dbReference>
<comment type="similarity">
    <text evidence="1">Belongs to the ComF/GntX family.</text>
</comment>
<dbReference type="InterPro" id="IPR000836">
    <property type="entry name" value="PRTase_dom"/>
</dbReference>
<keyword evidence="4" id="KW-1185">Reference proteome</keyword>
<dbReference type="Pfam" id="PF00156">
    <property type="entry name" value="Pribosyltran"/>
    <property type="match status" value="1"/>
</dbReference>
<dbReference type="Proteomes" id="UP000275473">
    <property type="component" value="Unassembled WGS sequence"/>
</dbReference>
<dbReference type="SUPFAM" id="SSF53271">
    <property type="entry name" value="PRTase-like"/>
    <property type="match status" value="1"/>
</dbReference>
<evidence type="ECO:0000256" key="1">
    <source>
        <dbReference type="ARBA" id="ARBA00008007"/>
    </source>
</evidence>
<evidence type="ECO:0000259" key="2">
    <source>
        <dbReference type="Pfam" id="PF00156"/>
    </source>
</evidence>
<dbReference type="InterPro" id="IPR029057">
    <property type="entry name" value="PRTase-like"/>
</dbReference>
<accession>A0A3M8P483</accession>
<proteinExistence type="inferred from homology"/>
<dbReference type="PANTHER" id="PTHR47505:SF1">
    <property type="entry name" value="DNA UTILIZATION PROTEIN YHGH"/>
    <property type="match status" value="1"/>
</dbReference>
<dbReference type="OrthoDB" id="9779910at2"/>
<sequence length="137" mass="15621">MKSFLHQYKFMQDVVLAEVFAGEIHKALRKSKAVIVPVPMHPEKLKIRTFPQVERFLDAAGLPCQQFLEKSEDVQGTKSKAERLAAATLFQWNREKVPEKVMLVDDLYTTGTTMRHAAKVLRQHGAKEVSLFTLIRG</sequence>
<reference evidence="3 4" key="1">
    <citation type="journal article" date="2018" name="Int. J. Syst. Evol. Microbiol.">
        <title>Planococcus salinus sp. nov., a moderately halophilic bacterium isolated from a saline-alkali soil.</title>
        <authorList>
            <person name="Gan L."/>
        </authorList>
    </citation>
    <scope>NUCLEOTIDE SEQUENCE [LARGE SCALE GENOMIC DNA]</scope>
    <source>
        <strain evidence="3 4">LCB217</strain>
    </source>
</reference>
<dbReference type="AlphaFoldDB" id="A0A3M8P483"/>
<feature type="domain" description="Phosphoribosyltransferase" evidence="2">
    <location>
        <begin position="99"/>
        <end position="136"/>
    </location>
</feature>
<organism evidence="3 4">
    <name type="scientific">Planococcus salinus</name>
    <dbReference type="NCBI Taxonomy" id="1848460"/>
    <lineage>
        <taxon>Bacteria</taxon>
        <taxon>Bacillati</taxon>
        <taxon>Bacillota</taxon>
        <taxon>Bacilli</taxon>
        <taxon>Bacillales</taxon>
        <taxon>Caryophanaceae</taxon>
        <taxon>Planococcus</taxon>
    </lineage>
</organism>